<evidence type="ECO:0000256" key="3">
    <source>
        <dbReference type="ARBA" id="ARBA00005150"/>
    </source>
</evidence>
<comment type="similarity">
    <text evidence="4 21">Belongs to the folylpolyglutamate synthase family.</text>
</comment>
<keyword evidence="11 21" id="KW-0067">ATP-binding</keyword>
<comment type="function">
    <text evidence="1">Functions in two distinct reactions of the de novo folate biosynthetic pathway. Catalyzes the addition of a glutamate residue to dihydropteroate (7,8-dihydropteroate or H2Pte) to form dihydrofolate (7,8-dihydrofolate monoglutamate or H2Pte-Glu). Also catalyzes successive additions of L-glutamate to tetrahydrofolate or 10-formyltetrahydrofolate or 5,10-methylenetetrahydrofolate, leading to folylpolyglutamate derivatives.</text>
</comment>
<reference evidence="23 24" key="1">
    <citation type="submission" date="2012-12" db="EMBL/GenBank/DDBJ databases">
        <title>Genome assembly of Marinobacter sp. AK21.</title>
        <authorList>
            <person name="Khatri I."/>
            <person name="Kumar R."/>
            <person name="Vaidya B."/>
            <person name="Subramanian S."/>
            <person name="Pinnaka A."/>
        </authorList>
    </citation>
    <scope>NUCLEOTIDE SEQUENCE [LARGE SCALE GENOMIC DNA]</scope>
    <source>
        <strain evidence="23 24">AK21</strain>
    </source>
</reference>
<comment type="catalytic activity">
    <reaction evidence="17">
        <text>(6S)-5,6,7,8-tetrahydrofolyl-(gamma-L-Glu)(n) + L-glutamate + ATP = (6S)-5,6,7,8-tetrahydrofolyl-(gamma-L-Glu)(n+1) + ADP + phosphate + H(+)</text>
        <dbReference type="Rhea" id="RHEA:10580"/>
        <dbReference type="Rhea" id="RHEA-COMP:14738"/>
        <dbReference type="Rhea" id="RHEA-COMP:14740"/>
        <dbReference type="ChEBI" id="CHEBI:15378"/>
        <dbReference type="ChEBI" id="CHEBI:29985"/>
        <dbReference type="ChEBI" id="CHEBI:30616"/>
        <dbReference type="ChEBI" id="CHEBI:43474"/>
        <dbReference type="ChEBI" id="CHEBI:141005"/>
        <dbReference type="ChEBI" id="CHEBI:456216"/>
        <dbReference type="EC" id="6.3.2.17"/>
    </reaction>
</comment>
<evidence type="ECO:0000313" key="23">
    <source>
        <dbReference type="EMBL" id="KEF32313.1"/>
    </source>
</evidence>
<dbReference type="EMBL" id="ANIE01000003">
    <property type="protein sequence ID" value="KEF32313.1"/>
    <property type="molecule type" value="Genomic_DNA"/>
</dbReference>
<evidence type="ECO:0000256" key="1">
    <source>
        <dbReference type="ARBA" id="ARBA00002714"/>
    </source>
</evidence>
<organism evidence="23 24">
    <name type="scientific">Marinobacter nitratireducens</name>
    <dbReference type="NCBI Taxonomy" id="1137280"/>
    <lineage>
        <taxon>Bacteria</taxon>
        <taxon>Pseudomonadati</taxon>
        <taxon>Pseudomonadota</taxon>
        <taxon>Gammaproteobacteria</taxon>
        <taxon>Pseudomonadales</taxon>
        <taxon>Marinobacteraceae</taxon>
        <taxon>Marinobacter</taxon>
    </lineage>
</organism>
<dbReference type="NCBIfam" id="TIGR01499">
    <property type="entry name" value="folC"/>
    <property type="match status" value="1"/>
</dbReference>
<protein>
    <recommendedName>
        <fullName evidence="7">Dihydrofolate synthase/folylpolyglutamate synthase</fullName>
        <ecNumber evidence="5">6.3.2.12</ecNumber>
        <ecNumber evidence="6">6.3.2.17</ecNumber>
    </recommendedName>
    <alternativeName>
        <fullName evidence="16">Folylpoly-gamma-glutamate synthetase-dihydrofolate synthetase</fullName>
    </alternativeName>
    <alternativeName>
        <fullName evidence="14">Folylpolyglutamate synthetase</fullName>
    </alternativeName>
    <alternativeName>
        <fullName evidence="15">Tetrahydrofolylpolyglutamate synthase</fullName>
    </alternativeName>
</protein>
<feature type="domain" description="Mur ligase C-terminal" evidence="22">
    <location>
        <begin position="307"/>
        <end position="429"/>
    </location>
</feature>
<dbReference type="InterPro" id="IPR036565">
    <property type="entry name" value="Mur-like_cat_sf"/>
</dbReference>
<evidence type="ECO:0000256" key="17">
    <source>
        <dbReference type="ARBA" id="ARBA00047493"/>
    </source>
</evidence>
<name>A0A072N5S0_9GAMM</name>
<evidence type="ECO:0000256" key="8">
    <source>
        <dbReference type="ARBA" id="ARBA00022598"/>
    </source>
</evidence>
<dbReference type="AlphaFoldDB" id="A0A072N5S0"/>
<sequence>MLMPPPSSTSARPPAPPGANASLDKWLSYLEAIHPTEIDLGLDRVLVVLRRLFPRKPAARIITVAGTNGKGSCVAALEALLLADGRTTGAYTSPHLQDYNERVRVNGVDVDDEALVSAFERVEAARKSVSLTYFEFGTLAAFVVFADSGVDDWILEVGLGGRLDAVNVMDADFAILTSVDIDHVAFLGNDREVIGFEKAGVLRPGISAVYAEPDPPRSVLQQVQAQKVALALAGRDYTVVKPGDEGGDHPLRFGAVRLIYGDERIELPEGPLPVNSVAAAVVAVRQLQPGLPVSMIENVLRGLAVPGRLERLAEKPAIYVDVGHNPHAAEWLSGRLASLHKDGAKVRAVYAALGDKDVEGVVRAMSKVVDHWYLAGLDVPRGLTGRELLRRFSSVVDAGADVSEDVPSALSRVREDAVNQDLVIVFGSFFTVAKARASLGASRT</sequence>
<dbReference type="PATRIC" id="fig|1137280.3.peg.762"/>
<dbReference type="InterPro" id="IPR004101">
    <property type="entry name" value="Mur_ligase_C"/>
</dbReference>
<dbReference type="SUPFAM" id="SSF53623">
    <property type="entry name" value="MurD-like peptide ligases, catalytic domain"/>
    <property type="match status" value="1"/>
</dbReference>
<evidence type="ECO:0000256" key="7">
    <source>
        <dbReference type="ARBA" id="ARBA00019357"/>
    </source>
</evidence>
<evidence type="ECO:0000256" key="14">
    <source>
        <dbReference type="ARBA" id="ARBA00030048"/>
    </source>
</evidence>
<evidence type="ECO:0000256" key="11">
    <source>
        <dbReference type="ARBA" id="ARBA00022840"/>
    </source>
</evidence>
<proteinExistence type="inferred from homology"/>
<comment type="catalytic activity">
    <reaction evidence="19">
        <text>(6R)-5,10-methylenetetrahydrofolyl-(gamma-L-Glu)(n) + L-glutamate + ATP = (6R)-5,10-methylenetetrahydrofolyl-(gamma-L-Glu)(n+1) + ADP + phosphate + H(+)</text>
        <dbReference type="Rhea" id="RHEA:51912"/>
        <dbReference type="Rhea" id="RHEA-COMP:13257"/>
        <dbReference type="Rhea" id="RHEA-COMP:13258"/>
        <dbReference type="ChEBI" id="CHEBI:15378"/>
        <dbReference type="ChEBI" id="CHEBI:29985"/>
        <dbReference type="ChEBI" id="CHEBI:30616"/>
        <dbReference type="ChEBI" id="CHEBI:43474"/>
        <dbReference type="ChEBI" id="CHEBI:136572"/>
        <dbReference type="ChEBI" id="CHEBI:456216"/>
        <dbReference type="EC" id="6.3.2.17"/>
    </reaction>
</comment>
<evidence type="ECO:0000256" key="9">
    <source>
        <dbReference type="ARBA" id="ARBA00022723"/>
    </source>
</evidence>
<evidence type="ECO:0000256" key="20">
    <source>
        <dbReference type="ARBA" id="ARBA00049161"/>
    </source>
</evidence>
<dbReference type="PIRSF" id="PIRSF001563">
    <property type="entry name" value="Folylpolyglu_synth"/>
    <property type="match status" value="1"/>
</dbReference>
<dbReference type="GO" id="GO:0046872">
    <property type="term" value="F:metal ion binding"/>
    <property type="evidence" value="ECO:0007669"/>
    <property type="project" value="UniProtKB-KW"/>
</dbReference>
<evidence type="ECO:0000256" key="13">
    <source>
        <dbReference type="ARBA" id="ARBA00022909"/>
    </source>
</evidence>
<evidence type="ECO:0000256" key="19">
    <source>
        <dbReference type="ARBA" id="ARBA00049035"/>
    </source>
</evidence>
<dbReference type="GO" id="GO:0004326">
    <property type="term" value="F:tetrahydrofolylpolyglutamate synthase activity"/>
    <property type="evidence" value="ECO:0007669"/>
    <property type="project" value="UniProtKB-EC"/>
</dbReference>
<evidence type="ECO:0000256" key="15">
    <source>
        <dbReference type="ARBA" id="ARBA00030592"/>
    </source>
</evidence>
<evidence type="ECO:0000256" key="10">
    <source>
        <dbReference type="ARBA" id="ARBA00022741"/>
    </source>
</evidence>
<evidence type="ECO:0000256" key="21">
    <source>
        <dbReference type="PIRNR" id="PIRNR001563"/>
    </source>
</evidence>
<dbReference type="Proteomes" id="UP000035057">
    <property type="component" value="Unassembled WGS sequence"/>
</dbReference>
<dbReference type="PANTHER" id="PTHR11136">
    <property type="entry name" value="FOLYLPOLYGLUTAMATE SYNTHASE-RELATED"/>
    <property type="match status" value="1"/>
</dbReference>
<comment type="catalytic activity">
    <reaction evidence="18">
        <text>10-formyltetrahydrofolyl-(gamma-L-Glu)(n) + L-glutamate + ATP = 10-formyltetrahydrofolyl-(gamma-L-Glu)(n+1) + ADP + phosphate + H(+)</text>
        <dbReference type="Rhea" id="RHEA:51904"/>
        <dbReference type="Rhea" id="RHEA-COMP:13088"/>
        <dbReference type="Rhea" id="RHEA-COMP:14300"/>
        <dbReference type="ChEBI" id="CHEBI:15378"/>
        <dbReference type="ChEBI" id="CHEBI:29985"/>
        <dbReference type="ChEBI" id="CHEBI:30616"/>
        <dbReference type="ChEBI" id="CHEBI:43474"/>
        <dbReference type="ChEBI" id="CHEBI:134413"/>
        <dbReference type="ChEBI" id="CHEBI:456216"/>
        <dbReference type="EC" id="6.3.2.17"/>
    </reaction>
</comment>
<dbReference type="EC" id="6.3.2.17" evidence="6"/>
<evidence type="ECO:0000256" key="6">
    <source>
        <dbReference type="ARBA" id="ARBA00013025"/>
    </source>
</evidence>
<comment type="pathway">
    <text evidence="2">Cofactor biosynthesis; tetrahydrofolate biosynthesis; 7,8-dihydrofolate from 2-amino-4-hydroxy-6-hydroxymethyl-7,8-dihydropteridine diphosphate and 4-aminobenzoate: step 2/2.</text>
</comment>
<keyword evidence="8 21" id="KW-0436">Ligase</keyword>
<dbReference type="InterPro" id="IPR001645">
    <property type="entry name" value="Folylpolyglutamate_synth"/>
</dbReference>
<comment type="caution">
    <text evidence="23">The sequence shown here is derived from an EMBL/GenBank/DDBJ whole genome shotgun (WGS) entry which is preliminary data.</text>
</comment>
<keyword evidence="13" id="KW-0289">Folate biosynthesis</keyword>
<evidence type="ECO:0000256" key="2">
    <source>
        <dbReference type="ARBA" id="ARBA00004799"/>
    </source>
</evidence>
<evidence type="ECO:0000256" key="12">
    <source>
        <dbReference type="ARBA" id="ARBA00022842"/>
    </source>
</evidence>
<evidence type="ECO:0000256" key="5">
    <source>
        <dbReference type="ARBA" id="ARBA00013023"/>
    </source>
</evidence>
<evidence type="ECO:0000256" key="18">
    <source>
        <dbReference type="ARBA" id="ARBA00047808"/>
    </source>
</evidence>
<dbReference type="Pfam" id="PF02875">
    <property type="entry name" value="Mur_ligase_C"/>
    <property type="match status" value="1"/>
</dbReference>
<comment type="pathway">
    <text evidence="3">Cofactor biosynthesis; tetrahydrofolylpolyglutamate biosynthesis.</text>
</comment>
<dbReference type="InterPro" id="IPR036615">
    <property type="entry name" value="Mur_ligase_C_dom_sf"/>
</dbReference>
<keyword evidence="9" id="KW-0479">Metal-binding</keyword>
<dbReference type="SUPFAM" id="SSF53244">
    <property type="entry name" value="MurD-like peptide ligases, peptide-binding domain"/>
    <property type="match status" value="1"/>
</dbReference>
<dbReference type="NCBIfam" id="NF008101">
    <property type="entry name" value="PRK10846.1"/>
    <property type="match status" value="1"/>
</dbReference>
<dbReference type="GO" id="GO:0046656">
    <property type="term" value="P:folic acid biosynthetic process"/>
    <property type="evidence" value="ECO:0007669"/>
    <property type="project" value="UniProtKB-KW"/>
</dbReference>
<evidence type="ECO:0000259" key="22">
    <source>
        <dbReference type="Pfam" id="PF02875"/>
    </source>
</evidence>
<keyword evidence="12" id="KW-0460">Magnesium</keyword>
<evidence type="ECO:0000313" key="24">
    <source>
        <dbReference type="Proteomes" id="UP000035057"/>
    </source>
</evidence>
<keyword evidence="10 21" id="KW-0547">Nucleotide-binding</keyword>
<dbReference type="PANTHER" id="PTHR11136:SF0">
    <property type="entry name" value="DIHYDROFOLATE SYNTHETASE-RELATED"/>
    <property type="match status" value="1"/>
</dbReference>
<keyword evidence="24" id="KW-1185">Reference proteome</keyword>
<dbReference type="EC" id="6.3.2.12" evidence="5"/>
<evidence type="ECO:0000256" key="4">
    <source>
        <dbReference type="ARBA" id="ARBA00008276"/>
    </source>
</evidence>
<dbReference type="Gene3D" id="3.90.190.20">
    <property type="entry name" value="Mur ligase, C-terminal domain"/>
    <property type="match status" value="1"/>
</dbReference>
<dbReference type="STRING" id="1137280.D777_00947"/>
<dbReference type="GO" id="GO:0005737">
    <property type="term" value="C:cytoplasm"/>
    <property type="evidence" value="ECO:0007669"/>
    <property type="project" value="TreeGrafter"/>
</dbReference>
<accession>A0A072N5S0</accession>
<dbReference type="GO" id="GO:0005524">
    <property type="term" value="F:ATP binding"/>
    <property type="evidence" value="ECO:0007669"/>
    <property type="project" value="UniProtKB-KW"/>
</dbReference>
<comment type="catalytic activity">
    <reaction evidence="20">
        <text>7,8-dihydropteroate + L-glutamate + ATP = 7,8-dihydrofolate + ADP + phosphate + H(+)</text>
        <dbReference type="Rhea" id="RHEA:23584"/>
        <dbReference type="ChEBI" id="CHEBI:15378"/>
        <dbReference type="ChEBI" id="CHEBI:17839"/>
        <dbReference type="ChEBI" id="CHEBI:29985"/>
        <dbReference type="ChEBI" id="CHEBI:30616"/>
        <dbReference type="ChEBI" id="CHEBI:43474"/>
        <dbReference type="ChEBI" id="CHEBI:57451"/>
        <dbReference type="ChEBI" id="CHEBI:456216"/>
        <dbReference type="EC" id="6.3.2.12"/>
    </reaction>
</comment>
<gene>
    <name evidence="23" type="ORF">D777_00947</name>
</gene>
<dbReference type="Gene3D" id="3.40.1190.10">
    <property type="entry name" value="Mur-like, catalytic domain"/>
    <property type="match status" value="1"/>
</dbReference>
<evidence type="ECO:0000256" key="16">
    <source>
        <dbReference type="ARBA" id="ARBA00032510"/>
    </source>
</evidence>
<dbReference type="GO" id="GO:0008841">
    <property type="term" value="F:dihydrofolate synthase activity"/>
    <property type="evidence" value="ECO:0007669"/>
    <property type="project" value="UniProtKB-EC"/>
</dbReference>